<sequence length="464" mass="52602">MGGTCSVSKISSLAIHRRNLRSLVFIRVPKLLGLLPSGCPTKFLKEDIHGPPMEVAVVELPVLPQDVLMSIFAHLEIPDLMRASSVSSSWRSAYSSLRNLEQYQQRQTPCLLYTSESAGERVACLYSLLEKRSYKLTLPEPPIRSRYLIGSSNGWLVTADERSEMHILNPITCEQIALPSVITIAHVTPVFDETGALCKCIYSHDTAEHRSTTGPQLVDLGELRHYLRKKAFVFYDASAGGYIVVLIHNPDGQLSFAWLGDDKWTWLKPHCFFQDCLYKDGKLYVVTLLGEIHVFDLRGPVVTTKVIRGCADNYSCRTIYIVQAPCGDLMQVFRSQDVVDYDPRADNATHVHYTDRIKIFKVETMAEKVMEINSLMDHVLLVGLNQSLCLSAEEFPQLKANTVYIADDHEYLNYYKNNRRDIAAFDLTYNSSEELVSPQLWSNWPTPIWITPSLTKPHLTLDRQ</sequence>
<dbReference type="InterPro" id="IPR005174">
    <property type="entry name" value="KIB1-4_b-propeller"/>
</dbReference>
<dbReference type="Pfam" id="PF12937">
    <property type="entry name" value="F-box-like"/>
    <property type="match status" value="1"/>
</dbReference>
<dbReference type="PANTHER" id="PTHR44586:SF20">
    <property type="entry name" value="F-BOX DOMAIN-CONTAINING PROTEIN"/>
    <property type="match status" value="1"/>
</dbReference>
<dbReference type="OMA" id="ERCTLAF"/>
<feature type="domain" description="F-box" evidence="1">
    <location>
        <begin position="57"/>
        <end position="106"/>
    </location>
</feature>
<dbReference type="InterPro" id="IPR036047">
    <property type="entry name" value="F-box-like_dom_sf"/>
</dbReference>
<dbReference type="SMART" id="SM00256">
    <property type="entry name" value="FBOX"/>
    <property type="match status" value="1"/>
</dbReference>
<accession>A0A3B6EEH3</accession>
<dbReference type="Gramene" id="TraesCS3A02G126600.1">
    <property type="protein sequence ID" value="TraesCS3A02G126600.1"/>
    <property type="gene ID" value="TraesCS3A02G126600"/>
</dbReference>
<dbReference type="Gramene" id="TraesCS3A03G0278200.1">
    <property type="protein sequence ID" value="TraesCS3A03G0278200.1.CDS"/>
    <property type="gene ID" value="TraesCS3A03G0278200"/>
</dbReference>
<dbReference type="AlphaFoldDB" id="A0A3B6EEH3"/>
<organism evidence="2">
    <name type="scientific">Triticum aestivum</name>
    <name type="common">Wheat</name>
    <dbReference type="NCBI Taxonomy" id="4565"/>
    <lineage>
        <taxon>Eukaryota</taxon>
        <taxon>Viridiplantae</taxon>
        <taxon>Streptophyta</taxon>
        <taxon>Embryophyta</taxon>
        <taxon>Tracheophyta</taxon>
        <taxon>Spermatophyta</taxon>
        <taxon>Magnoliopsida</taxon>
        <taxon>Liliopsida</taxon>
        <taxon>Poales</taxon>
        <taxon>Poaceae</taxon>
        <taxon>BOP clade</taxon>
        <taxon>Pooideae</taxon>
        <taxon>Triticodae</taxon>
        <taxon>Triticeae</taxon>
        <taxon>Triticinae</taxon>
        <taxon>Triticum</taxon>
    </lineage>
</organism>
<evidence type="ECO:0000313" key="3">
    <source>
        <dbReference type="Proteomes" id="UP000019116"/>
    </source>
</evidence>
<evidence type="ECO:0000313" key="2">
    <source>
        <dbReference type="EnsemblPlants" id="TraesCS3A02G126600.1"/>
    </source>
</evidence>
<keyword evidence="3" id="KW-1185">Reference proteome</keyword>
<dbReference type="Gene3D" id="1.20.1280.50">
    <property type="match status" value="1"/>
</dbReference>
<dbReference type="STRING" id="4565.A0A3B6EEH3"/>
<dbReference type="PANTHER" id="PTHR44586">
    <property type="entry name" value="F-BOX DOMAIN CONTAINING PROTEIN, EXPRESSED"/>
    <property type="match status" value="1"/>
</dbReference>
<dbReference type="PROSITE" id="PS50181">
    <property type="entry name" value="FBOX"/>
    <property type="match status" value="1"/>
</dbReference>
<dbReference type="Proteomes" id="UP000019116">
    <property type="component" value="Chromosome 3A"/>
</dbReference>
<dbReference type="EnsemblPlants" id="TraesCS3A02G126600.1">
    <property type="protein sequence ID" value="TraesCS3A02G126600.1"/>
    <property type="gene ID" value="TraesCS3A02G126600"/>
</dbReference>
<dbReference type="Pfam" id="PF03478">
    <property type="entry name" value="Beta-prop_KIB1-4"/>
    <property type="match status" value="1"/>
</dbReference>
<reference evidence="2" key="2">
    <citation type="submission" date="2018-10" db="UniProtKB">
        <authorList>
            <consortium name="EnsemblPlants"/>
        </authorList>
    </citation>
    <scope>IDENTIFICATION</scope>
</reference>
<name>A0A3B6EEH3_WHEAT</name>
<dbReference type="SUPFAM" id="SSF81383">
    <property type="entry name" value="F-box domain"/>
    <property type="match status" value="1"/>
</dbReference>
<protein>
    <recommendedName>
        <fullName evidence="1">F-box domain-containing protein</fullName>
    </recommendedName>
</protein>
<dbReference type="OrthoDB" id="695192at2759"/>
<reference evidence="2" key="1">
    <citation type="submission" date="2018-08" db="EMBL/GenBank/DDBJ databases">
        <authorList>
            <person name="Rossello M."/>
        </authorList>
    </citation>
    <scope>NUCLEOTIDE SEQUENCE [LARGE SCALE GENOMIC DNA]</scope>
    <source>
        <strain evidence="2">cv. Chinese Spring</strain>
    </source>
</reference>
<dbReference type="PaxDb" id="4565-Traes_3DS_E4AD969E0.1"/>
<dbReference type="InterPro" id="IPR001810">
    <property type="entry name" value="F-box_dom"/>
</dbReference>
<evidence type="ECO:0000259" key="1">
    <source>
        <dbReference type="PROSITE" id="PS50181"/>
    </source>
</evidence>
<proteinExistence type="predicted"/>